<organism evidence="1">
    <name type="scientific">Pseudomonas aeruginosa</name>
    <dbReference type="NCBI Taxonomy" id="287"/>
    <lineage>
        <taxon>Bacteria</taxon>
        <taxon>Pseudomonadati</taxon>
        <taxon>Pseudomonadota</taxon>
        <taxon>Gammaproteobacteria</taxon>
        <taxon>Pseudomonadales</taxon>
        <taxon>Pseudomonadaceae</taxon>
        <taxon>Pseudomonas</taxon>
    </lineage>
</organism>
<dbReference type="GO" id="GO:0004519">
    <property type="term" value="F:endonuclease activity"/>
    <property type="evidence" value="ECO:0007669"/>
    <property type="project" value="UniProtKB-KW"/>
</dbReference>
<keyword evidence="1" id="KW-0540">Nuclease</keyword>
<sequence>MAFSPAKAHFLRVTAAQEAAATAPHQGMEGANAYELQLAQLYQDRSRLKNIQSGEGKAALKVELLPAYQPYISGVLQAGKGAQDEVITTVMLWRIDAGDYAGALDIADYVLAHDLVMPDRFARTAGCVIAEEIAEAALKAQKTGGSFDLATLHRTLLLTDQADMPDEARAKLYLAAGHATLEGLSVERPGQPGQVQAGIDLLKRAIHLHDKCGGKKDLEAAERLQKKLTASGG</sequence>
<evidence type="ECO:0000313" key="1">
    <source>
        <dbReference type="EMBL" id="ATN45577.1"/>
    </source>
</evidence>
<dbReference type="RefSeq" id="WP_087819147.1">
    <property type="nucleotide sequence ID" value="NZ_NINP01000013.1"/>
</dbReference>
<dbReference type="EMBL" id="MF168946">
    <property type="protein sequence ID" value="ATN45577.1"/>
    <property type="molecule type" value="Genomic_DNA"/>
</dbReference>
<protein>
    <submittedName>
        <fullName evidence="1">Terminase endonuclease subunit</fullName>
    </submittedName>
</protein>
<dbReference type="Pfam" id="PF05944">
    <property type="entry name" value="Phage_term_smal"/>
    <property type="match status" value="1"/>
</dbReference>
<accession>A0A2D1CSS7</accession>
<keyword evidence="1" id="KW-0255">Endonuclease</keyword>
<dbReference type="AlphaFoldDB" id="A0A2D1CSS7"/>
<keyword evidence="1" id="KW-0378">Hydrolase</keyword>
<dbReference type="GO" id="GO:0003677">
    <property type="term" value="F:DNA binding"/>
    <property type="evidence" value="ECO:0007669"/>
    <property type="project" value="InterPro"/>
</dbReference>
<dbReference type="InterPro" id="IPR010270">
    <property type="entry name" value="Phage_P2_GpM"/>
</dbReference>
<name>A0A2D1CSS7_PSEAI</name>
<proteinExistence type="predicted"/>
<reference evidence="1" key="1">
    <citation type="submission" date="2017-05" db="EMBL/GenBank/DDBJ databases">
        <title>Two decades of blaVIM-2-producing Pseudomonas aeruginosa dissemination: the decisive role of mobile genetic elements and successful clones.</title>
        <authorList>
            <person name="Botelho J."/>
        </authorList>
    </citation>
    <scope>NUCLEOTIDE SEQUENCE</scope>
    <source>
        <strain evidence="1">FFUP_PS_CB5</strain>
    </source>
</reference>